<dbReference type="CDD" id="cd01672">
    <property type="entry name" value="TMPK"/>
    <property type="match status" value="1"/>
</dbReference>
<comment type="catalytic activity">
    <reaction evidence="7 8">
        <text>dTMP + ATP = dTDP + ADP</text>
        <dbReference type="Rhea" id="RHEA:13517"/>
        <dbReference type="ChEBI" id="CHEBI:30616"/>
        <dbReference type="ChEBI" id="CHEBI:58369"/>
        <dbReference type="ChEBI" id="CHEBI:63528"/>
        <dbReference type="ChEBI" id="CHEBI:456216"/>
        <dbReference type="EC" id="2.7.4.9"/>
    </reaction>
</comment>
<evidence type="ECO:0000313" key="11">
    <source>
        <dbReference type="Proteomes" id="UP000177027"/>
    </source>
</evidence>
<keyword evidence="5 8" id="KW-0418">Kinase</keyword>
<dbReference type="AlphaFoldDB" id="A0A1F7HDA6"/>
<comment type="caution">
    <text evidence="8">Lacks conserved residue(s) required for the propagation of feature annotation.</text>
</comment>
<keyword evidence="4 8" id="KW-0547">Nucleotide-binding</keyword>
<dbReference type="PANTHER" id="PTHR10344:SF4">
    <property type="entry name" value="UMP-CMP KINASE 2, MITOCHONDRIAL"/>
    <property type="match status" value="1"/>
</dbReference>
<dbReference type="EC" id="2.7.4.9" evidence="8"/>
<dbReference type="Proteomes" id="UP000177027">
    <property type="component" value="Unassembled WGS sequence"/>
</dbReference>
<reference evidence="10 11" key="1">
    <citation type="journal article" date="2016" name="Nat. Commun.">
        <title>Thousands of microbial genomes shed light on interconnected biogeochemical processes in an aquifer system.</title>
        <authorList>
            <person name="Anantharaman K."/>
            <person name="Brown C.T."/>
            <person name="Hug L.A."/>
            <person name="Sharon I."/>
            <person name="Castelle C.J."/>
            <person name="Probst A.J."/>
            <person name="Thomas B.C."/>
            <person name="Singh A."/>
            <person name="Wilkins M.J."/>
            <person name="Karaoz U."/>
            <person name="Brodie E.L."/>
            <person name="Williams K.H."/>
            <person name="Hubbard S.S."/>
            <person name="Banfield J.F."/>
        </authorList>
    </citation>
    <scope>NUCLEOTIDE SEQUENCE [LARGE SCALE GENOMIC DNA]</scope>
</reference>
<comment type="caution">
    <text evidence="10">The sequence shown here is derived from an EMBL/GenBank/DDBJ whole genome shotgun (WGS) entry which is preliminary data.</text>
</comment>
<name>A0A1F7HDA6_9BACT</name>
<dbReference type="Gene3D" id="3.40.50.300">
    <property type="entry name" value="P-loop containing nucleotide triphosphate hydrolases"/>
    <property type="match status" value="1"/>
</dbReference>
<dbReference type="InterPro" id="IPR018094">
    <property type="entry name" value="Thymidylate_kinase"/>
</dbReference>
<protein>
    <recommendedName>
        <fullName evidence="8">Thymidylate kinase</fullName>
        <ecNumber evidence="8">2.7.4.9</ecNumber>
    </recommendedName>
    <alternativeName>
        <fullName evidence="8">dTMP kinase</fullName>
    </alternativeName>
</protein>
<dbReference type="GO" id="GO:0005524">
    <property type="term" value="F:ATP binding"/>
    <property type="evidence" value="ECO:0007669"/>
    <property type="project" value="UniProtKB-UniRule"/>
</dbReference>
<evidence type="ECO:0000256" key="3">
    <source>
        <dbReference type="ARBA" id="ARBA00022727"/>
    </source>
</evidence>
<evidence type="ECO:0000256" key="5">
    <source>
        <dbReference type="ARBA" id="ARBA00022777"/>
    </source>
</evidence>
<keyword evidence="3 8" id="KW-0545">Nucleotide biosynthesis</keyword>
<dbReference type="NCBIfam" id="TIGR00041">
    <property type="entry name" value="DTMP_kinase"/>
    <property type="match status" value="1"/>
</dbReference>
<dbReference type="InterPro" id="IPR039430">
    <property type="entry name" value="Thymidylate_kin-like_dom"/>
</dbReference>
<dbReference type="GO" id="GO:0006227">
    <property type="term" value="P:dUDP biosynthetic process"/>
    <property type="evidence" value="ECO:0007669"/>
    <property type="project" value="TreeGrafter"/>
</dbReference>
<dbReference type="GO" id="GO:0005829">
    <property type="term" value="C:cytosol"/>
    <property type="evidence" value="ECO:0007669"/>
    <property type="project" value="TreeGrafter"/>
</dbReference>
<evidence type="ECO:0000256" key="2">
    <source>
        <dbReference type="ARBA" id="ARBA00022679"/>
    </source>
</evidence>
<evidence type="ECO:0000256" key="7">
    <source>
        <dbReference type="ARBA" id="ARBA00048743"/>
    </source>
</evidence>
<dbReference type="GO" id="GO:0006233">
    <property type="term" value="P:dTDP biosynthetic process"/>
    <property type="evidence" value="ECO:0007669"/>
    <property type="project" value="InterPro"/>
</dbReference>
<keyword evidence="2 8" id="KW-0808">Transferase</keyword>
<comment type="function">
    <text evidence="8">Phosphorylation of dTMP to form dTDP in both de novo and salvage pathways of dTTP synthesis.</text>
</comment>
<sequence length="229" mass="26224">MTPIISIEGEEFTGKTTIITPGLAEDFKKRGYEVLVSREPGGTSEGEALRQEIFKKMKEGIGPFEQAQLFTRARKIHIDQVIKPFIENHDHAKKLIILDRYLDSTRVYQGLEGSLDMEIIFKLEQDFGINNFLPAATLILYIPSENFENILRQRQIQAHGERKDETTFHNETIETYVNRGKHYMTLPQIAQSNNEIRPFISINSDQPPKELVASSIKALNKALPHLFDI</sequence>
<proteinExistence type="inferred from homology"/>
<evidence type="ECO:0000256" key="1">
    <source>
        <dbReference type="ARBA" id="ARBA00009776"/>
    </source>
</evidence>
<dbReference type="SUPFAM" id="SSF52540">
    <property type="entry name" value="P-loop containing nucleoside triphosphate hydrolases"/>
    <property type="match status" value="1"/>
</dbReference>
<dbReference type="InterPro" id="IPR027417">
    <property type="entry name" value="P-loop_NTPase"/>
</dbReference>
<comment type="similarity">
    <text evidence="1 8">Belongs to the thymidylate kinase family.</text>
</comment>
<dbReference type="GO" id="GO:0004798">
    <property type="term" value="F:dTMP kinase activity"/>
    <property type="evidence" value="ECO:0007669"/>
    <property type="project" value="UniProtKB-UniRule"/>
</dbReference>
<accession>A0A1F7HDA6</accession>
<gene>
    <name evidence="8" type="primary">tmk</name>
    <name evidence="10" type="ORF">A3D06_01405</name>
</gene>
<evidence type="ECO:0000256" key="4">
    <source>
        <dbReference type="ARBA" id="ARBA00022741"/>
    </source>
</evidence>
<feature type="domain" description="Thymidylate kinase-like" evidence="9">
    <location>
        <begin position="7"/>
        <end position="170"/>
    </location>
</feature>
<evidence type="ECO:0000256" key="8">
    <source>
        <dbReference type="HAMAP-Rule" id="MF_00165"/>
    </source>
</evidence>
<dbReference type="GO" id="GO:0006235">
    <property type="term" value="P:dTTP biosynthetic process"/>
    <property type="evidence" value="ECO:0007669"/>
    <property type="project" value="UniProtKB-UniRule"/>
</dbReference>
<dbReference type="HAMAP" id="MF_00165">
    <property type="entry name" value="Thymidylate_kinase"/>
    <property type="match status" value="1"/>
</dbReference>
<dbReference type="EMBL" id="MFZS01000031">
    <property type="protein sequence ID" value="OGK28712.1"/>
    <property type="molecule type" value="Genomic_DNA"/>
</dbReference>
<evidence type="ECO:0000256" key="6">
    <source>
        <dbReference type="ARBA" id="ARBA00022840"/>
    </source>
</evidence>
<evidence type="ECO:0000259" key="9">
    <source>
        <dbReference type="Pfam" id="PF02223"/>
    </source>
</evidence>
<organism evidence="10 11">
    <name type="scientific">Candidatus Roizmanbacteria bacterium RIFCSPHIGHO2_02_FULL_40_9</name>
    <dbReference type="NCBI Taxonomy" id="1802042"/>
    <lineage>
        <taxon>Bacteria</taxon>
        <taxon>Candidatus Roizmaniibacteriota</taxon>
    </lineage>
</organism>
<dbReference type="PANTHER" id="PTHR10344">
    <property type="entry name" value="THYMIDYLATE KINASE"/>
    <property type="match status" value="1"/>
</dbReference>
<evidence type="ECO:0000313" key="10">
    <source>
        <dbReference type="EMBL" id="OGK28712.1"/>
    </source>
</evidence>
<dbReference type="PROSITE" id="PS01331">
    <property type="entry name" value="THYMIDYLATE_KINASE"/>
    <property type="match status" value="1"/>
</dbReference>
<keyword evidence="6 8" id="KW-0067">ATP-binding</keyword>
<dbReference type="InterPro" id="IPR018095">
    <property type="entry name" value="Thymidylate_kin_CS"/>
</dbReference>
<dbReference type="Pfam" id="PF02223">
    <property type="entry name" value="Thymidylate_kin"/>
    <property type="match status" value="1"/>
</dbReference>